<dbReference type="PANTHER" id="PTHR46986:SF1">
    <property type="entry name" value="ENDORIBONUCLEASE YBEY, CHLOROPLASTIC"/>
    <property type="match status" value="1"/>
</dbReference>
<evidence type="ECO:0000313" key="10">
    <source>
        <dbReference type="Proteomes" id="UP000304864"/>
    </source>
</evidence>
<dbReference type="EMBL" id="CP040602">
    <property type="protein sequence ID" value="QCU90773.1"/>
    <property type="molecule type" value="Genomic_DNA"/>
</dbReference>
<protein>
    <recommendedName>
        <fullName evidence="8">Endoribonuclease YbeY</fullName>
        <ecNumber evidence="8">3.1.-.-</ecNumber>
    </recommendedName>
</protein>
<evidence type="ECO:0000256" key="5">
    <source>
        <dbReference type="ARBA" id="ARBA00022759"/>
    </source>
</evidence>
<comment type="similarity">
    <text evidence="1 8">Belongs to the endoribonuclease YbeY family.</text>
</comment>
<dbReference type="GO" id="GO:0004521">
    <property type="term" value="F:RNA endonuclease activity"/>
    <property type="evidence" value="ECO:0007669"/>
    <property type="project" value="UniProtKB-UniRule"/>
</dbReference>
<keyword evidence="5 8" id="KW-0255">Endonuclease</keyword>
<keyword evidence="8" id="KW-0963">Cytoplasm</keyword>
<keyword evidence="10" id="KW-1185">Reference proteome</keyword>
<dbReference type="GO" id="GO:0004222">
    <property type="term" value="F:metalloendopeptidase activity"/>
    <property type="evidence" value="ECO:0007669"/>
    <property type="project" value="InterPro"/>
</dbReference>
<name>A0A4V1HHZ8_9GAMM</name>
<dbReference type="RefSeq" id="WP_138565447.1">
    <property type="nucleotide sequence ID" value="NZ_CP040602.1"/>
</dbReference>
<dbReference type="HAMAP" id="MF_00009">
    <property type="entry name" value="Endoribonucl_YbeY"/>
    <property type="match status" value="1"/>
</dbReference>
<keyword evidence="8" id="KW-0698">rRNA processing</keyword>
<evidence type="ECO:0000256" key="3">
    <source>
        <dbReference type="ARBA" id="ARBA00022722"/>
    </source>
</evidence>
<evidence type="ECO:0000256" key="6">
    <source>
        <dbReference type="ARBA" id="ARBA00022801"/>
    </source>
</evidence>
<dbReference type="PANTHER" id="PTHR46986">
    <property type="entry name" value="ENDORIBONUCLEASE YBEY, CHLOROPLASTIC"/>
    <property type="match status" value="1"/>
</dbReference>
<feature type="binding site" evidence="8">
    <location>
        <position position="122"/>
    </location>
    <ligand>
        <name>Zn(2+)</name>
        <dbReference type="ChEBI" id="CHEBI:29105"/>
        <note>catalytic</note>
    </ligand>
</feature>
<keyword evidence="6 8" id="KW-0378">Hydrolase</keyword>
<evidence type="ECO:0000256" key="2">
    <source>
        <dbReference type="ARBA" id="ARBA00022517"/>
    </source>
</evidence>
<dbReference type="Gene3D" id="3.40.390.30">
    <property type="entry name" value="Metalloproteases ('zincins'), catalytic domain"/>
    <property type="match status" value="1"/>
</dbReference>
<dbReference type="Pfam" id="PF02130">
    <property type="entry name" value="YbeY"/>
    <property type="match status" value="1"/>
</dbReference>
<evidence type="ECO:0000313" key="9">
    <source>
        <dbReference type="EMBL" id="QCU90773.1"/>
    </source>
</evidence>
<evidence type="ECO:0000256" key="4">
    <source>
        <dbReference type="ARBA" id="ARBA00022723"/>
    </source>
</evidence>
<dbReference type="NCBIfam" id="TIGR00043">
    <property type="entry name" value="rRNA maturation RNase YbeY"/>
    <property type="match status" value="1"/>
</dbReference>
<evidence type="ECO:0000256" key="7">
    <source>
        <dbReference type="ARBA" id="ARBA00022833"/>
    </source>
</evidence>
<dbReference type="GO" id="GO:0006364">
    <property type="term" value="P:rRNA processing"/>
    <property type="evidence" value="ECO:0007669"/>
    <property type="project" value="UniProtKB-UniRule"/>
</dbReference>
<dbReference type="SUPFAM" id="SSF55486">
    <property type="entry name" value="Metalloproteases ('zincins'), catalytic domain"/>
    <property type="match status" value="1"/>
</dbReference>
<evidence type="ECO:0000256" key="8">
    <source>
        <dbReference type="HAMAP-Rule" id="MF_00009"/>
    </source>
</evidence>
<comment type="cofactor">
    <cofactor evidence="8">
        <name>Zn(2+)</name>
        <dbReference type="ChEBI" id="CHEBI:29105"/>
    </cofactor>
    <text evidence="8">Binds 1 zinc ion.</text>
</comment>
<dbReference type="PROSITE" id="PS01306">
    <property type="entry name" value="UPF0054"/>
    <property type="match status" value="1"/>
</dbReference>
<dbReference type="InterPro" id="IPR023091">
    <property type="entry name" value="MetalPrtase_cat_dom_sf_prd"/>
</dbReference>
<sequence>MLDVELQWAIDERPIPTLEQCQKWIHASIMEPRSFEPVEVLVRIVDAEESQELNYEYRNIDKPTNVLSFEFEQPPGLVELGEELPYLGDLVICADVVEKEAAEQHKTLEAHWAHMIVHGTLHLQGYDHIDDDEAEEMEALEIAIMENLGFDNPYLEADEE</sequence>
<keyword evidence="7 8" id="KW-0862">Zinc</keyword>
<comment type="function">
    <text evidence="8">Single strand-specific metallo-endoribonuclease involved in late-stage 70S ribosome quality control and in maturation of the 3' terminus of the 16S rRNA.</text>
</comment>
<keyword evidence="3 8" id="KW-0540">Nuclease</keyword>
<keyword evidence="2 8" id="KW-0690">Ribosome biogenesis</keyword>
<dbReference type="AlphaFoldDB" id="A0A4V1HHZ8"/>
<proteinExistence type="inferred from homology"/>
<feature type="binding site" evidence="8">
    <location>
        <position position="118"/>
    </location>
    <ligand>
        <name>Zn(2+)</name>
        <dbReference type="ChEBI" id="CHEBI:29105"/>
        <note>catalytic</note>
    </ligand>
</feature>
<reference evidence="9 10" key="1">
    <citation type="submission" date="2019-05" db="EMBL/GenBank/DDBJ databases">
        <title>Thiomicrorhabdus sediminis sp. nov, a novel sulfur-oxidizing bacterium isolated from coastal sediment.</title>
        <authorList>
            <person name="Liu X."/>
        </authorList>
    </citation>
    <scope>NUCLEOTIDE SEQUENCE [LARGE SCALE GENOMIC DNA]</scope>
    <source>
        <strain evidence="9 10">G1</strain>
    </source>
</reference>
<keyword evidence="4 8" id="KW-0479">Metal-binding</keyword>
<accession>A0A4V1HHZ8</accession>
<dbReference type="GO" id="GO:0008270">
    <property type="term" value="F:zinc ion binding"/>
    <property type="evidence" value="ECO:0007669"/>
    <property type="project" value="UniProtKB-UniRule"/>
</dbReference>
<dbReference type="OrthoDB" id="9807740at2"/>
<organism evidence="9 10">
    <name type="scientific">Thiomicrorhabdus sediminis</name>
    <dbReference type="NCBI Taxonomy" id="2580412"/>
    <lineage>
        <taxon>Bacteria</taxon>
        <taxon>Pseudomonadati</taxon>
        <taxon>Pseudomonadota</taxon>
        <taxon>Gammaproteobacteria</taxon>
        <taxon>Thiotrichales</taxon>
        <taxon>Piscirickettsiaceae</taxon>
        <taxon>Thiomicrorhabdus</taxon>
    </lineage>
</organism>
<gene>
    <name evidence="8 9" type="primary">ybeY</name>
    <name evidence="9" type="ORF">FE785_09105</name>
</gene>
<dbReference type="GO" id="GO:0005737">
    <property type="term" value="C:cytoplasm"/>
    <property type="evidence" value="ECO:0007669"/>
    <property type="project" value="UniProtKB-SubCell"/>
</dbReference>
<comment type="subcellular location">
    <subcellularLocation>
        <location evidence="8">Cytoplasm</location>
    </subcellularLocation>
</comment>
<dbReference type="Proteomes" id="UP000304864">
    <property type="component" value="Chromosome"/>
</dbReference>
<dbReference type="InterPro" id="IPR002036">
    <property type="entry name" value="YbeY"/>
</dbReference>
<dbReference type="EC" id="3.1.-.-" evidence="8"/>
<dbReference type="InterPro" id="IPR020549">
    <property type="entry name" value="YbeY_CS"/>
</dbReference>
<feature type="binding site" evidence="8">
    <location>
        <position position="128"/>
    </location>
    <ligand>
        <name>Zn(2+)</name>
        <dbReference type="ChEBI" id="CHEBI:29105"/>
        <note>catalytic</note>
    </ligand>
</feature>
<evidence type="ECO:0000256" key="1">
    <source>
        <dbReference type="ARBA" id="ARBA00010875"/>
    </source>
</evidence>
<dbReference type="KEGG" id="thig:FE785_09105"/>